<dbReference type="PROSITE" id="PS50853">
    <property type="entry name" value="FN3"/>
    <property type="match status" value="2"/>
</dbReference>
<dbReference type="InterPro" id="IPR013783">
    <property type="entry name" value="Ig-like_fold"/>
</dbReference>
<dbReference type="InterPro" id="IPR052090">
    <property type="entry name" value="Cytolytic_pore-forming_toxin"/>
</dbReference>
<dbReference type="GeneTree" id="ENSGT00390000014380"/>
<dbReference type="Pfam" id="PF00041">
    <property type="entry name" value="fn3"/>
    <property type="match status" value="1"/>
</dbReference>
<dbReference type="Pfam" id="PF18078">
    <property type="entry name" value="Thioredoxin_11"/>
    <property type="match status" value="1"/>
</dbReference>
<reference evidence="3" key="1">
    <citation type="journal article" date="2006" name="Science">
        <title>Ancient noncoding elements conserved in the human genome.</title>
        <authorList>
            <person name="Venkatesh B."/>
            <person name="Kirkness E.F."/>
            <person name="Loh Y.H."/>
            <person name="Halpern A.L."/>
            <person name="Lee A.P."/>
            <person name="Johnson J."/>
            <person name="Dandona N."/>
            <person name="Viswanathan L.D."/>
            <person name="Tay A."/>
            <person name="Venter J.C."/>
            <person name="Strausberg R.L."/>
            <person name="Brenner S."/>
        </authorList>
    </citation>
    <scope>NUCLEOTIDE SEQUENCE [LARGE SCALE GENOMIC DNA]</scope>
</reference>
<dbReference type="InterPro" id="IPR003961">
    <property type="entry name" value="FN3_dom"/>
</dbReference>
<feature type="domain" description="Fibronectin type-III" evidence="1">
    <location>
        <begin position="487"/>
        <end position="575"/>
    </location>
</feature>
<dbReference type="CDD" id="cd00063">
    <property type="entry name" value="FN3"/>
    <property type="match status" value="2"/>
</dbReference>
<dbReference type="SMART" id="SM00060">
    <property type="entry name" value="FN3"/>
    <property type="match status" value="2"/>
</dbReference>
<organism evidence="2 3">
    <name type="scientific">Callorhinchus milii</name>
    <name type="common">Ghost shark</name>
    <dbReference type="NCBI Taxonomy" id="7868"/>
    <lineage>
        <taxon>Eukaryota</taxon>
        <taxon>Metazoa</taxon>
        <taxon>Chordata</taxon>
        <taxon>Craniata</taxon>
        <taxon>Vertebrata</taxon>
        <taxon>Chondrichthyes</taxon>
        <taxon>Holocephali</taxon>
        <taxon>Chimaeriformes</taxon>
        <taxon>Callorhinchidae</taxon>
        <taxon>Callorhinchus</taxon>
    </lineage>
</organism>
<evidence type="ECO:0000313" key="3">
    <source>
        <dbReference type="Proteomes" id="UP000314986"/>
    </source>
</evidence>
<dbReference type="SUPFAM" id="SSF49265">
    <property type="entry name" value="Fibronectin type III"/>
    <property type="match status" value="1"/>
</dbReference>
<reference evidence="2" key="5">
    <citation type="submission" date="2025-09" db="UniProtKB">
        <authorList>
            <consortium name="Ensembl"/>
        </authorList>
    </citation>
    <scope>IDENTIFICATION</scope>
</reference>
<feature type="domain" description="Fibronectin type-III" evidence="1">
    <location>
        <begin position="577"/>
        <end position="678"/>
    </location>
</feature>
<name>A0A4W3GZ22_CALMI</name>
<evidence type="ECO:0000313" key="2">
    <source>
        <dbReference type="Ensembl" id="ENSCMIP00000008320.1"/>
    </source>
</evidence>
<dbReference type="Gene3D" id="3.40.50.300">
    <property type="entry name" value="P-loop containing nucleotide triphosphate hydrolases"/>
    <property type="match status" value="1"/>
</dbReference>
<dbReference type="PANTHER" id="PTHR31594">
    <property type="entry name" value="AIG1-TYPE G DOMAIN-CONTAINING PROTEIN"/>
    <property type="match status" value="1"/>
</dbReference>
<evidence type="ECO:0000259" key="1">
    <source>
        <dbReference type="PROSITE" id="PS50853"/>
    </source>
</evidence>
<dbReference type="InterPro" id="IPR048997">
    <property type="entry name" value="Stonustoxin-like_helical"/>
</dbReference>
<dbReference type="InParanoid" id="A0A4W3GZ22"/>
<dbReference type="AlphaFoldDB" id="A0A4W3GZ22"/>
<dbReference type="Proteomes" id="UP000314986">
    <property type="component" value="Unassembled WGS sequence"/>
</dbReference>
<dbReference type="PANTHER" id="PTHR31594:SF16">
    <property type="entry name" value="SI:CH211-281L24.3"/>
    <property type="match status" value="1"/>
</dbReference>
<dbReference type="InterPro" id="IPR040581">
    <property type="entry name" value="Thioredoxin_11"/>
</dbReference>
<dbReference type="InterPro" id="IPR036116">
    <property type="entry name" value="FN3_sf"/>
</dbReference>
<protein>
    <recommendedName>
        <fullName evidence="1">Fibronectin type-III domain-containing protein</fullName>
    </recommendedName>
</protein>
<sequence length="963" mass="108937">MPSRCLKLACLGRPFQLGMLYDCRSDSLIPSVTLWDLETLRNNLDVRSQPNTEFHIIASDFIEDKANALNVTATLKGSFLGGLVQVEGSAKFLNDRKKSEQQARVTLQYSTTIKFEQLTMTHLGRQNVSYPYVFDQGTATHVITAVLYGAQAFFVFDREISSSESVTDIQGKTKVSINIIPMIAIEGEASLKMKEEEKANTQKLNCTFYGDFALPNNPTTFEDAMRVYSTLPQLLGKDGKQAVPVKVWLYPLNQLDSKAAQFVRDISINLVNRSQAVLEQVNEIETRCSDMMKDQVSGQCPALARVFPSIRGGGEEEGKLVDILKTMEQSPFRSQSLTQWLDNKNREMSVVRGYLSKMNDIKIVKSRSELDRETLDMTTVYVICFMFTSLHQEDLYLLEMANYLRCETTEKTQLPTSDQKQWIYSVNVSREMRERARLFLMFHKANKADKNTKFIVASEPDEEHVGASIYLYEGGVLVSRYFKPPAQPQAPSVYGKTHDSVTLRLQAPEPGNGESVQFWVEYCIAHGEEWATSNTEVESDFCTITGLSPYLEYQFQYRAACSPPSDTVSVTTLPTSAPEKVSMCQVEGFDVEVSWDRPAQIGHGVTIDHYKLEYREIMSRISSPEPNTWEKIKTKSNEVLYMLKGLKPSTTYTLRVSAVCGQAESAPSHLASITTDKEPKSAARRPLTGSTLIPRNHIIYKLPLHTQRLGKNGELIKYSFGSEKTILLLGEREIGKNRLINDMINYILGVEQEDLFRYKLTEEETNLSQAETSSVIIYEFNHQEGFRIPFSLTIVDIPRFGDPSQNKHIPEYIRCYKLYHQIKDLFSSQEGVKQIDALCLVVQAYLVQVTSGQECQFSSFLSMFSKDVTENNRVLVTFADRQVPPVLEAIAQSDLPCPKDDKMPVHFRFNTSAVFTHTISSGEPTNCSDSDRKDDNFHSLKQLFAALSKMKPKTLKEVLQKGK</sequence>
<reference evidence="2" key="4">
    <citation type="submission" date="2025-08" db="UniProtKB">
        <authorList>
            <consortium name="Ensembl"/>
        </authorList>
    </citation>
    <scope>IDENTIFICATION</scope>
</reference>
<reference evidence="3" key="2">
    <citation type="journal article" date="2007" name="PLoS Biol.">
        <title>Survey sequencing and comparative analysis of the elephant shark (Callorhinchus milii) genome.</title>
        <authorList>
            <person name="Venkatesh B."/>
            <person name="Kirkness E.F."/>
            <person name="Loh Y.H."/>
            <person name="Halpern A.L."/>
            <person name="Lee A.P."/>
            <person name="Johnson J."/>
            <person name="Dandona N."/>
            <person name="Viswanathan L.D."/>
            <person name="Tay A."/>
            <person name="Venter J.C."/>
            <person name="Strausberg R.L."/>
            <person name="Brenner S."/>
        </authorList>
    </citation>
    <scope>NUCLEOTIDE SEQUENCE [LARGE SCALE GENOMIC DNA]</scope>
</reference>
<reference evidence="3" key="3">
    <citation type="journal article" date="2014" name="Nature">
        <title>Elephant shark genome provides unique insights into gnathostome evolution.</title>
        <authorList>
            <consortium name="International Elephant Shark Genome Sequencing Consortium"/>
            <person name="Venkatesh B."/>
            <person name="Lee A.P."/>
            <person name="Ravi V."/>
            <person name="Maurya A.K."/>
            <person name="Lian M.M."/>
            <person name="Swann J.B."/>
            <person name="Ohta Y."/>
            <person name="Flajnik M.F."/>
            <person name="Sutoh Y."/>
            <person name="Kasahara M."/>
            <person name="Hoon S."/>
            <person name="Gangu V."/>
            <person name="Roy S.W."/>
            <person name="Irimia M."/>
            <person name="Korzh V."/>
            <person name="Kondrychyn I."/>
            <person name="Lim Z.W."/>
            <person name="Tay B.H."/>
            <person name="Tohari S."/>
            <person name="Kong K.W."/>
            <person name="Ho S."/>
            <person name="Lorente-Galdos B."/>
            <person name="Quilez J."/>
            <person name="Marques-Bonet T."/>
            <person name="Raney B.J."/>
            <person name="Ingham P.W."/>
            <person name="Tay A."/>
            <person name="Hillier L.W."/>
            <person name="Minx P."/>
            <person name="Boehm T."/>
            <person name="Wilson R.K."/>
            <person name="Brenner S."/>
            <person name="Warren W.C."/>
        </authorList>
    </citation>
    <scope>NUCLEOTIDE SEQUENCE [LARGE SCALE GENOMIC DNA]</scope>
</reference>
<dbReference type="InterPro" id="IPR027417">
    <property type="entry name" value="P-loop_NTPase"/>
</dbReference>
<dbReference type="Pfam" id="PF21109">
    <property type="entry name" value="Stonustoxin_helical"/>
    <property type="match status" value="1"/>
</dbReference>
<dbReference type="Ensembl" id="ENSCMIT00000008558.1">
    <property type="protein sequence ID" value="ENSCMIP00000008320.1"/>
    <property type="gene ID" value="ENSCMIG00000004398.1"/>
</dbReference>
<proteinExistence type="predicted"/>
<accession>A0A4W3GZ22</accession>
<keyword evidence="3" id="KW-1185">Reference proteome</keyword>
<dbReference type="Gene3D" id="2.60.40.10">
    <property type="entry name" value="Immunoglobulins"/>
    <property type="match status" value="2"/>
</dbReference>